<organism evidence="3 4">
    <name type="scientific">Modicisalibacter xianhensis</name>
    <dbReference type="NCBI Taxonomy" id="442341"/>
    <lineage>
        <taxon>Bacteria</taxon>
        <taxon>Pseudomonadati</taxon>
        <taxon>Pseudomonadota</taxon>
        <taxon>Gammaproteobacteria</taxon>
        <taxon>Oceanospirillales</taxon>
        <taxon>Halomonadaceae</taxon>
        <taxon>Modicisalibacter</taxon>
    </lineage>
</organism>
<keyword evidence="4" id="KW-1185">Reference proteome</keyword>
<dbReference type="AlphaFoldDB" id="A0A1I2ZJP6"/>
<dbReference type="RefSeq" id="WP_092844065.1">
    <property type="nucleotide sequence ID" value="NZ_FOPY01000003.1"/>
</dbReference>
<dbReference type="Pfam" id="PF09500">
    <property type="entry name" value="YiiD_C"/>
    <property type="match status" value="1"/>
</dbReference>
<evidence type="ECO:0000256" key="1">
    <source>
        <dbReference type="SAM" id="MobiDB-lite"/>
    </source>
</evidence>
<sequence length="175" mass="19065">MRHHGVPFPRLPLPSAQPGGAGQGESLETFQQWLGEAIPLVGHLGIKRMYWQGDSLVWDLALSPNLNDKGTGFGGSLTAQTTLIGWCWTALWLRARLREQDVVVAQASQRFLAPVTGDYRLECRPCQVDGPEQLQARLASAGKGRLALVQQLYLDDVLCLEAEGDYAVLPAISTG</sequence>
<evidence type="ECO:0000313" key="4">
    <source>
        <dbReference type="Proteomes" id="UP000199040"/>
    </source>
</evidence>
<dbReference type="EMBL" id="FOPY01000003">
    <property type="protein sequence ID" value="SFH37964.1"/>
    <property type="molecule type" value="Genomic_DNA"/>
</dbReference>
<accession>A0A1I2ZJP6</accession>
<feature type="domain" description="Thioesterase putative" evidence="2">
    <location>
        <begin position="29"/>
        <end position="169"/>
    </location>
</feature>
<name>A0A1I2ZJP6_9GAMM</name>
<reference evidence="3 4" key="1">
    <citation type="submission" date="2016-10" db="EMBL/GenBank/DDBJ databases">
        <authorList>
            <person name="de Groot N.N."/>
        </authorList>
    </citation>
    <scope>NUCLEOTIDE SEQUENCE [LARGE SCALE GENOMIC DNA]</scope>
    <source>
        <strain evidence="3 4">CGMCC 1.6848</strain>
    </source>
</reference>
<dbReference type="InterPro" id="IPR029069">
    <property type="entry name" value="HotDog_dom_sf"/>
</dbReference>
<dbReference type="Proteomes" id="UP000199040">
    <property type="component" value="Unassembled WGS sequence"/>
</dbReference>
<evidence type="ECO:0000313" key="3">
    <source>
        <dbReference type="EMBL" id="SFH37964.1"/>
    </source>
</evidence>
<dbReference type="Gene3D" id="3.10.129.10">
    <property type="entry name" value="Hotdog Thioesterase"/>
    <property type="match status" value="1"/>
</dbReference>
<evidence type="ECO:0000259" key="2">
    <source>
        <dbReference type="Pfam" id="PF09500"/>
    </source>
</evidence>
<protein>
    <submittedName>
        <fullName evidence="3">Thioesterase domain-containing protein, putative</fullName>
    </submittedName>
</protein>
<feature type="region of interest" description="Disordered" evidence="1">
    <location>
        <begin position="1"/>
        <end position="24"/>
    </location>
</feature>
<gene>
    <name evidence="3" type="ORF">SAMN04487959_103168</name>
</gene>
<dbReference type="SUPFAM" id="SSF54637">
    <property type="entry name" value="Thioesterase/thiol ester dehydrase-isomerase"/>
    <property type="match status" value="1"/>
</dbReference>
<proteinExistence type="predicted"/>
<dbReference type="InterPro" id="IPR012660">
    <property type="entry name" value="YiiD_C"/>
</dbReference>
<dbReference type="STRING" id="442341.SAMN04487959_103168"/>